<evidence type="ECO:0000256" key="1">
    <source>
        <dbReference type="SAM" id="MobiDB-lite"/>
    </source>
</evidence>
<keyword evidence="2" id="KW-1133">Transmembrane helix</keyword>
<dbReference type="EMBL" id="JAUHHV010000007">
    <property type="protein sequence ID" value="KAK1417441.1"/>
    <property type="molecule type" value="Genomic_DNA"/>
</dbReference>
<dbReference type="PANTHER" id="PTHR36369:SF1">
    <property type="entry name" value="TRANSMEMBRANE PROTEIN"/>
    <property type="match status" value="1"/>
</dbReference>
<gene>
    <name evidence="3" type="ORF">QVD17_26568</name>
</gene>
<dbReference type="Proteomes" id="UP001229421">
    <property type="component" value="Unassembled WGS sequence"/>
</dbReference>
<reference evidence="3" key="1">
    <citation type="journal article" date="2023" name="bioRxiv">
        <title>Improved chromosome-level genome assembly for marigold (Tagetes erecta).</title>
        <authorList>
            <person name="Jiang F."/>
            <person name="Yuan L."/>
            <person name="Wang S."/>
            <person name="Wang H."/>
            <person name="Xu D."/>
            <person name="Wang A."/>
            <person name="Fan W."/>
        </authorList>
    </citation>
    <scope>NUCLEOTIDE SEQUENCE</scope>
    <source>
        <strain evidence="3">WSJ</strain>
        <tissue evidence="3">Leaf</tissue>
    </source>
</reference>
<keyword evidence="4" id="KW-1185">Reference proteome</keyword>
<dbReference type="AlphaFoldDB" id="A0AAD8K9N4"/>
<feature type="region of interest" description="Disordered" evidence="1">
    <location>
        <begin position="46"/>
        <end position="80"/>
    </location>
</feature>
<feature type="transmembrane region" description="Helical" evidence="2">
    <location>
        <begin position="12"/>
        <end position="39"/>
    </location>
</feature>
<evidence type="ECO:0008006" key="5">
    <source>
        <dbReference type="Google" id="ProtNLM"/>
    </source>
</evidence>
<keyword evidence="2" id="KW-0472">Membrane</keyword>
<keyword evidence="2" id="KW-0812">Transmembrane</keyword>
<dbReference type="PANTHER" id="PTHR36369">
    <property type="entry name" value="TRANSMEMBRANE PROTEIN"/>
    <property type="match status" value="1"/>
</dbReference>
<organism evidence="3 4">
    <name type="scientific">Tagetes erecta</name>
    <name type="common">African marigold</name>
    <dbReference type="NCBI Taxonomy" id="13708"/>
    <lineage>
        <taxon>Eukaryota</taxon>
        <taxon>Viridiplantae</taxon>
        <taxon>Streptophyta</taxon>
        <taxon>Embryophyta</taxon>
        <taxon>Tracheophyta</taxon>
        <taxon>Spermatophyta</taxon>
        <taxon>Magnoliopsida</taxon>
        <taxon>eudicotyledons</taxon>
        <taxon>Gunneridae</taxon>
        <taxon>Pentapetalae</taxon>
        <taxon>asterids</taxon>
        <taxon>campanulids</taxon>
        <taxon>Asterales</taxon>
        <taxon>Asteraceae</taxon>
        <taxon>Asteroideae</taxon>
        <taxon>Heliantheae alliance</taxon>
        <taxon>Tageteae</taxon>
        <taxon>Tagetes</taxon>
    </lineage>
</organism>
<protein>
    <recommendedName>
        <fullName evidence="5">Transmembrane protein</fullName>
    </recommendedName>
</protein>
<evidence type="ECO:0000313" key="4">
    <source>
        <dbReference type="Proteomes" id="UP001229421"/>
    </source>
</evidence>
<feature type="compositionally biased region" description="Pro residues" evidence="1">
    <location>
        <begin position="46"/>
        <end position="60"/>
    </location>
</feature>
<proteinExistence type="predicted"/>
<comment type="caution">
    <text evidence="3">The sequence shown here is derived from an EMBL/GenBank/DDBJ whole genome shotgun (WGS) entry which is preliminary data.</text>
</comment>
<evidence type="ECO:0000256" key="2">
    <source>
        <dbReference type="SAM" id="Phobius"/>
    </source>
</evidence>
<evidence type="ECO:0000313" key="3">
    <source>
        <dbReference type="EMBL" id="KAK1417441.1"/>
    </source>
</evidence>
<sequence length="183" mass="21068">MSMAFISSPMEALAFTYLAHTVLNVWTWLAFVTAALSFWKIKSSIHPPPTPSSSSSPPPKTFDEPDPDLQEDQVPSTTNRARVPILTSPTTFCTLDTTRSGKFTVYYGDVDMNIEDDRCSRSKRRINISRCDVENEIDGYEVLLKMKTREMGWYRYQDLTVLNGSVVQLWNHFNFDVQQDQYY</sequence>
<accession>A0AAD8K9N4</accession>
<name>A0AAD8K9N4_TARER</name>